<comment type="caution">
    <text evidence="2">The sequence shown here is derived from an EMBL/GenBank/DDBJ whole genome shotgun (WGS) entry which is preliminary data.</text>
</comment>
<gene>
    <name evidence="2" type="ORF">A3G46_00145</name>
</gene>
<protein>
    <submittedName>
        <fullName evidence="2">Uncharacterized protein</fullName>
    </submittedName>
</protein>
<keyword evidence="1" id="KW-0732">Signal</keyword>
<proteinExistence type="predicted"/>
<organism evidence="2 3">
    <name type="scientific">Candidatus Zambryskibacteria bacterium RIFCSPLOWO2_12_FULL_39_16</name>
    <dbReference type="NCBI Taxonomy" id="1802775"/>
    <lineage>
        <taxon>Bacteria</taxon>
        <taxon>Candidatus Zambryskiibacteriota</taxon>
    </lineage>
</organism>
<evidence type="ECO:0000256" key="1">
    <source>
        <dbReference type="SAM" id="SignalP"/>
    </source>
</evidence>
<sequence>MLKRILVGATITATMFGGMANVAFAVGSGDGSASACGAVHGAFADVNGNFGFLGEVGGTPGYHNGAVGQEAGATGYNNSNTGCNS</sequence>
<feature type="chain" id="PRO_5009584744" evidence="1">
    <location>
        <begin position="26"/>
        <end position="85"/>
    </location>
</feature>
<evidence type="ECO:0000313" key="2">
    <source>
        <dbReference type="EMBL" id="OHB11674.1"/>
    </source>
</evidence>
<name>A0A1G2UQL6_9BACT</name>
<feature type="signal peptide" evidence="1">
    <location>
        <begin position="1"/>
        <end position="25"/>
    </location>
</feature>
<dbReference type="EMBL" id="MHWS01000024">
    <property type="protein sequence ID" value="OHB11674.1"/>
    <property type="molecule type" value="Genomic_DNA"/>
</dbReference>
<reference evidence="2 3" key="1">
    <citation type="journal article" date="2016" name="Nat. Commun.">
        <title>Thousands of microbial genomes shed light on interconnected biogeochemical processes in an aquifer system.</title>
        <authorList>
            <person name="Anantharaman K."/>
            <person name="Brown C.T."/>
            <person name="Hug L.A."/>
            <person name="Sharon I."/>
            <person name="Castelle C.J."/>
            <person name="Probst A.J."/>
            <person name="Thomas B.C."/>
            <person name="Singh A."/>
            <person name="Wilkins M.J."/>
            <person name="Karaoz U."/>
            <person name="Brodie E.L."/>
            <person name="Williams K.H."/>
            <person name="Hubbard S.S."/>
            <person name="Banfield J.F."/>
        </authorList>
    </citation>
    <scope>NUCLEOTIDE SEQUENCE [LARGE SCALE GENOMIC DNA]</scope>
</reference>
<dbReference type="Proteomes" id="UP000177276">
    <property type="component" value="Unassembled WGS sequence"/>
</dbReference>
<accession>A0A1G2UQL6</accession>
<evidence type="ECO:0000313" key="3">
    <source>
        <dbReference type="Proteomes" id="UP000177276"/>
    </source>
</evidence>
<dbReference type="AlphaFoldDB" id="A0A1G2UQL6"/>